<feature type="signal peptide" evidence="1">
    <location>
        <begin position="1"/>
        <end position="18"/>
    </location>
</feature>
<proteinExistence type="predicted"/>
<dbReference type="RefSeq" id="WP_062044326.1">
    <property type="nucleotide sequence ID" value="NZ_DF968183.1"/>
</dbReference>
<dbReference type="InterPro" id="IPR050583">
    <property type="entry name" value="Mycobacterial_A85_antigen"/>
</dbReference>
<dbReference type="AlphaFoldDB" id="A0A0S7C5A4"/>
<evidence type="ECO:0000313" key="2">
    <source>
        <dbReference type="EMBL" id="GAP44662.1"/>
    </source>
</evidence>
<accession>A0A0S7C5A4</accession>
<dbReference type="PANTHER" id="PTHR48098">
    <property type="entry name" value="ENTEROCHELIN ESTERASE-RELATED"/>
    <property type="match status" value="1"/>
</dbReference>
<name>A0A0S7C5A4_9BACT</name>
<dbReference type="PATRIC" id="fig|1678841.3.peg.3185"/>
<dbReference type="OrthoDB" id="9803578at2"/>
<dbReference type="EMBL" id="DF968183">
    <property type="protein sequence ID" value="GAP44662.1"/>
    <property type="molecule type" value="Genomic_DNA"/>
</dbReference>
<evidence type="ECO:0000313" key="3">
    <source>
        <dbReference type="Proteomes" id="UP000053091"/>
    </source>
</evidence>
<dbReference type="PANTHER" id="PTHR48098:SF6">
    <property type="entry name" value="FERRI-BACILLIBACTIN ESTERASE BESA"/>
    <property type="match status" value="1"/>
</dbReference>
<gene>
    <name evidence="2" type="ORF">TBC1_12472</name>
</gene>
<keyword evidence="3" id="KW-1185">Reference proteome</keyword>
<reference evidence="2" key="1">
    <citation type="journal article" date="2015" name="Genome Announc.">
        <title>Draft Genome Sequence of Bacteroidales Strain TBC1, a Novel Isolate from a Methanogenic Wastewater Treatment System.</title>
        <authorList>
            <person name="Tourlousse D.M."/>
            <person name="Matsuura N."/>
            <person name="Sun L."/>
            <person name="Toyonaga M."/>
            <person name="Kuroda K."/>
            <person name="Ohashi A."/>
            <person name="Cruz R."/>
            <person name="Yamaguchi T."/>
            <person name="Sekiguchi Y."/>
        </authorList>
    </citation>
    <scope>NUCLEOTIDE SEQUENCE [LARGE SCALE GENOMIC DNA]</scope>
    <source>
        <strain evidence="2">TBC1</strain>
    </source>
</reference>
<organism evidence="2">
    <name type="scientific">Lentimicrobium saccharophilum</name>
    <dbReference type="NCBI Taxonomy" id="1678841"/>
    <lineage>
        <taxon>Bacteria</taxon>
        <taxon>Pseudomonadati</taxon>
        <taxon>Bacteroidota</taxon>
        <taxon>Bacteroidia</taxon>
        <taxon>Bacteroidales</taxon>
        <taxon>Lentimicrobiaceae</taxon>
        <taxon>Lentimicrobium</taxon>
    </lineage>
</organism>
<dbReference type="STRING" id="1678841.TBC1_12472"/>
<dbReference type="InterPro" id="IPR000801">
    <property type="entry name" value="Esterase-like"/>
</dbReference>
<evidence type="ECO:0000256" key="1">
    <source>
        <dbReference type="SAM" id="SignalP"/>
    </source>
</evidence>
<dbReference type="Gene3D" id="3.40.50.1820">
    <property type="entry name" value="alpha/beta hydrolase"/>
    <property type="match status" value="1"/>
</dbReference>
<dbReference type="InterPro" id="IPR029058">
    <property type="entry name" value="AB_hydrolase_fold"/>
</dbReference>
<dbReference type="SUPFAM" id="SSF53474">
    <property type="entry name" value="alpha/beta-Hydrolases"/>
    <property type="match status" value="1"/>
</dbReference>
<dbReference type="Proteomes" id="UP000053091">
    <property type="component" value="Unassembled WGS sequence"/>
</dbReference>
<sequence>MKKILILVLIFTAVQLRAQFPELSFGQVIRHEHFPSALVSPRNVDVWLPDDYSTGKEYAVLYMHDGQMLFDANLTWNKQEWGVDETMGKLMGGKSIRDCIVVAIWNTPLRHMEYFPQKAWQYLKQEEIDTLKKVSRSAGLPPLFENDIISDNYLKFIVTELKPFIDSTYATIKGPEGTCIAGSSMGGLISMYAICEYPEIFGGAACLSTHWPGIFSTENNPVPDALLLYLHNHLPYPGNNRIYFDYGTETLDALYEPFQLIADSIMREKGYMAPIWITKKFPGAGHSENAWRERLEFPLLFLLGR</sequence>
<keyword evidence="1" id="KW-0732">Signal</keyword>
<dbReference type="Pfam" id="PF00756">
    <property type="entry name" value="Esterase"/>
    <property type="match status" value="2"/>
</dbReference>
<protein>
    <submittedName>
        <fullName evidence="2">Putative esterase</fullName>
    </submittedName>
</protein>
<feature type="chain" id="PRO_5006633633" evidence="1">
    <location>
        <begin position="19"/>
        <end position="305"/>
    </location>
</feature>